<keyword evidence="3" id="KW-1185">Reference proteome</keyword>
<evidence type="ECO:0000313" key="2">
    <source>
        <dbReference type="EMBL" id="RXN39008.1"/>
    </source>
</evidence>
<feature type="region of interest" description="Disordered" evidence="1">
    <location>
        <begin position="1"/>
        <end position="62"/>
    </location>
</feature>
<dbReference type="Proteomes" id="UP000290572">
    <property type="component" value="Unassembled WGS sequence"/>
</dbReference>
<feature type="region of interest" description="Disordered" evidence="1">
    <location>
        <begin position="77"/>
        <end position="108"/>
    </location>
</feature>
<dbReference type="EMBL" id="QBIY01003855">
    <property type="protein sequence ID" value="RXN39008.1"/>
    <property type="molecule type" value="Genomic_DNA"/>
</dbReference>
<proteinExistence type="predicted"/>
<name>A0A498P4P3_LABRO</name>
<organism evidence="2 3">
    <name type="scientific">Labeo rohita</name>
    <name type="common">Indian major carp</name>
    <name type="synonym">Cyprinus rohita</name>
    <dbReference type="NCBI Taxonomy" id="84645"/>
    <lineage>
        <taxon>Eukaryota</taxon>
        <taxon>Metazoa</taxon>
        <taxon>Chordata</taxon>
        <taxon>Craniata</taxon>
        <taxon>Vertebrata</taxon>
        <taxon>Euteleostomi</taxon>
        <taxon>Actinopterygii</taxon>
        <taxon>Neopterygii</taxon>
        <taxon>Teleostei</taxon>
        <taxon>Ostariophysi</taxon>
        <taxon>Cypriniformes</taxon>
        <taxon>Cyprinidae</taxon>
        <taxon>Labeoninae</taxon>
        <taxon>Labeonini</taxon>
        <taxon>Labeo</taxon>
    </lineage>
</organism>
<evidence type="ECO:0000256" key="1">
    <source>
        <dbReference type="SAM" id="MobiDB-lite"/>
    </source>
</evidence>
<accession>A0A498P4P3</accession>
<protein>
    <submittedName>
        <fullName evidence="2">Uncharacterized protein</fullName>
    </submittedName>
</protein>
<evidence type="ECO:0000313" key="3">
    <source>
        <dbReference type="Proteomes" id="UP000290572"/>
    </source>
</evidence>
<feature type="compositionally biased region" description="Basic and acidic residues" evidence="1">
    <location>
        <begin position="80"/>
        <end position="94"/>
    </location>
</feature>
<sequence length="108" mass="11953">MPEKSVRSGQKNRARGDAEPMEEQPCGGSELRTARDLENEGAQEVQREIRWGRAEREGGGRTLRGIRDNFALAGSSSWENRAERATERERERAHAGVSGLRGGVYCAP</sequence>
<reference evidence="2 3" key="1">
    <citation type="submission" date="2018-03" db="EMBL/GenBank/DDBJ databases">
        <title>Draft genome sequence of Rohu Carp (Labeo rohita).</title>
        <authorList>
            <person name="Das P."/>
            <person name="Kushwaha B."/>
            <person name="Joshi C.G."/>
            <person name="Kumar D."/>
            <person name="Nagpure N.S."/>
            <person name="Sahoo L."/>
            <person name="Das S.P."/>
            <person name="Bit A."/>
            <person name="Patnaik S."/>
            <person name="Meher P.K."/>
            <person name="Jayasankar P."/>
            <person name="Koringa P.G."/>
            <person name="Patel N.V."/>
            <person name="Hinsu A.T."/>
            <person name="Kumar R."/>
            <person name="Pandey M."/>
            <person name="Agarwal S."/>
            <person name="Srivastava S."/>
            <person name="Singh M."/>
            <person name="Iquebal M.A."/>
            <person name="Jaiswal S."/>
            <person name="Angadi U.B."/>
            <person name="Kumar N."/>
            <person name="Raza M."/>
            <person name="Shah T.M."/>
            <person name="Rai A."/>
            <person name="Jena J.K."/>
        </authorList>
    </citation>
    <scope>NUCLEOTIDE SEQUENCE [LARGE SCALE GENOMIC DNA]</scope>
    <source>
        <strain evidence="2">DASCIFA01</strain>
        <tissue evidence="2">Testis</tissue>
    </source>
</reference>
<dbReference type="AlphaFoldDB" id="A0A498P4P3"/>
<feature type="compositionally biased region" description="Basic and acidic residues" evidence="1">
    <location>
        <begin position="45"/>
        <end position="59"/>
    </location>
</feature>
<gene>
    <name evidence="2" type="ORF">ROHU_000603</name>
</gene>
<comment type="caution">
    <text evidence="2">The sequence shown here is derived from an EMBL/GenBank/DDBJ whole genome shotgun (WGS) entry which is preliminary data.</text>
</comment>